<sequence length="475" mass="52032">MNLTLVISNPAQLLHGCQPTHRFALHGGSIGSADCDWLLNDRSHSVRPHHCQIHWLGNRACVTDHCGHTYANGHALPLGRGTTVQLNEGDFLHIGDYQIAVHLDAHELTDDRRHLSQRSLNELLTGRRDGLEDWNAHTLPFLPPADTNTHICHEFEQLSRPLDPARESDPLLALEAITAAPPLHDVLDYAAHASADKPRVERAKPHRAVHLDSTHVGGHIRFALLLLGCLALVGCTLLGKIGQVIWTPSIPVGGPDDQPSRYSLSLYASHSVNQRLIIPGAGPAETPIRSPYTVNVEAASPQALTEQLQALLDHVHETVTPQSAGLPEPDEDTQMSVVEASPFGDYDAPGVSLSTPQDAEAPRSIASPIAFKVLQLSDDSLLRNASLQTLTDDLKKTLGSTWIRADDYLLQPGQFKFIDPQSLDEDTRFIAVIAHYYDADNAQWKQTLRVDPKGHQYALLVQLDAASVELKGETR</sequence>
<dbReference type="NCBIfam" id="TIGR03352">
    <property type="entry name" value="VI_chp_3"/>
    <property type="match status" value="1"/>
</dbReference>
<dbReference type="EMBL" id="WIWI01000053">
    <property type="protein sequence ID" value="MQT91134.1"/>
    <property type="molecule type" value="Genomic_DNA"/>
</dbReference>
<proteinExistence type="predicted"/>
<dbReference type="Gene3D" id="2.60.40.4150">
    <property type="entry name" value="Type VI secretion system, lipoprotein SciN"/>
    <property type="match status" value="1"/>
</dbReference>
<name>A0A6A7YKA0_9PSED</name>
<gene>
    <name evidence="2" type="primary">tssJ</name>
    <name evidence="3" type="ORF">GHO39_18630</name>
    <name evidence="2" type="ORF">GHO40_22565</name>
</gene>
<dbReference type="InterPro" id="IPR038706">
    <property type="entry name" value="Type_VI_SciN-like_sf"/>
</dbReference>
<dbReference type="Proteomes" id="UP000441404">
    <property type="component" value="Unassembled WGS sequence"/>
</dbReference>
<dbReference type="EMBL" id="WIWJ01000056">
    <property type="protein sequence ID" value="MQT49487.1"/>
    <property type="molecule type" value="Genomic_DNA"/>
</dbReference>
<accession>A0A6A7YKA0</accession>
<dbReference type="Pfam" id="PF12790">
    <property type="entry name" value="T6SS-SciN"/>
    <property type="match status" value="1"/>
</dbReference>
<dbReference type="InterPro" id="IPR008984">
    <property type="entry name" value="SMAD_FHA_dom_sf"/>
</dbReference>
<protein>
    <submittedName>
        <fullName evidence="2">Type VI secretion system lipoprotein TssJ</fullName>
    </submittedName>
</protein>
<dbReference type="Gene3D" id="2.60.200.20">
    <property type="match status" value="1"/>
</dbReference>
<evidence type="ECO:0000313" key="3">
    <source>
        <dbReference type="EMBL" id="MQT91134.1"/>
    </source>
</evidence>
<dbReference type="PANTHER" id="PTHR37625:SF5">
    <property type="entry name" value="LIPOPROTEIN"/>
    <property type="match status" value="1"/>
</dbReference>
<dbReference type="SUPFAM" id="SSF49879">
    <property type="entry name" value="SMAD/FHA domain"/>
    <property type="match status" value="1"/>
</dbReference>
<evidence type="ECO:0000313" key="5">
    <source>
        <dbReference type="Proteomes" id="UP000489190"/>
    </source>
</evidence>
<dbReference type="InterPro" id="IPR000253">
    <property type="entry name" value="FHA_dom"/>
</dbReference>
<evidence type="ECO:0000259" key="1">
    <source>
        <dbReference type="Pfam" id="PF00498"/>
    </source>
</evidence>
<evidence type="ECO:0000313" key="2">
    <source>
        <dbReference type="EMBL" id="MQT49487.1"/>
    </source>
</evidence>
<reference evidence="4 5" key="1">
    <citation type="submission" date="2019-10" db="EMBL/GenBank/DDBJ databases">
        <title>Evaluation of single-gene subtyping targets for Pseudomonas.</title>
        <authorList>
            <person name="Reichler S.J."/>
            <person name="Orsi R.H."/>
            <person name="Wiedmann M."/>
            <person name="Martin N.H."/>
            <person name="Murphy S.I."/>
        </authorList>
    </citation>
    <scope>NUCLEOTIDE SEQUENCE [LARGE SCALE GENOMIC DNA]</scope>
    <source>
        <strain evidence="3 5">FSL R10-3254</strain>
        <strain evidence="2 4">FSL R10-3257</strain>
    </source>
</reference>
<dbReference type="RefSeq" id="WP_153329866.1">
    <property type="nucleotide sequence ID" value="NZ_WIWI01000053.1"/>
</dbReference>
<dbReference type="CDD" id="cd00060">
    <property type="entry name" value="FHA"/>
    <property type="match status" value="1"/>
</dbReference>
<dbReference type="InterPro" id="IPR017734">
    <property type="entry name" value="T6SS_SciN"/>
</dbReference>
<comment type="caution">
    <text evidence="2">The sequence shown here is derived from an EMBL/GenBank/DDBJ whole genome shotgun (WGS) entry which is preliminary data.</text>
</comment>
<feature type="domain" description="FHA" evidence="1">
    <location>
        <begin position="29"/>
        <end position="95"/>
    </location>
</feature>
<keyword evidence="2" id="KW-0449">Lipoprotein</keyword>
<dbReference type="Proteomes" id="UP000489190">
    <property type="component" value="Unassembled WGS sequence"/>
</dbReference>
<evidence type="ECO:0000313" key="4">
    <source>
        <dbReference type="Proteomes" id="UP000441404"/>
    </source>
</evidence>
<organism evidence="2 4">
    <name type="scientific">Pseudomonas helleri</name>
    <dbReference type="NCBI Taxonomy" id="1608996"/>
    <lineage>
        <taxon>Bacteria</taxon>
        <taxon>Pseudomonadati</taxon>
        <taxon>Pseudomonadota</taxon>
        <taxon>Gammaproteobacteria</taxon>
        <taxon>Pseudomonadales</taxon>
        <taxon>Pseudomonadaceae</taxon>
        <taxon>Pseudomonas</taxon>
    </lineage>
</organism>
<dbReference type="PANTHER" id="PTHR37625">
    <property type="entry name" value="OUTER MEMBRANE LIPOPROTEIN-RELATED"/>
    <property type="match status" value="1"/>
</dbReference>
<dbReference type="Pfam" id="PF00498">
    <property type="entry name" value="FHA"/>
    <property type="match status" value="1"/>
</dbReference>
<dbReference type="AlphaFoldDB" id="A0A6A7YKA0"/>